<evidence type="ECO:0000313" key="2">
    <source>
        <dbReference type="EMBL" id="KAJ4486766.1"/>
    </source>
</evidence>
<proteinExistence type="predicted"/>
<evidence type="ECO:0008006" key="4">
    <source>
        <dbReference type="Google" id="ProtNLM"/>
    </source>
</evidence>
<dbReference type="SUPFAM" id="SSF69047">
    <property type="entry name" value="Hypothetical protein YjbJ"/>
    <property type="match status" value="1"/>
</dbReference>
<dbReference type="AlphaFoldDB" id="A0A9W9AN43"/>
<reference evidence="2" key="2">
    <citation type="journal article" date="2023" name="Proc. Natl. Acad. Sci. U.S.A.">
        <title>A global phylogenomic analysis of the shiitake genus Lentinula.</title>
        <authorList>
            <person name="Sierra-Patev S."/>
            <person name="Min B."/>
            <person name="Naranjo-Ortiz M."/>
            <person name="Looney B."/>
            <person name="Konkel Z."/>
            <person name="Slot J.C."/>
            <person name="Sakamoto Y."/>
            <person name="Steenwyk J.L."/>
            <person name="Rokas A."/>
            <person name="Carro J."/>
            <person name="Camarero S."/>
            <person name="Ferreira P."/>
            <person name="Molpeceres G."/>
            <person name="Ruiz-Duenas F.J."/>
            <person name="Serrano A."/>
            <person name="Henrissat B."/>
            <person name="Drula E."/>
            <person name="Hughes K.W."/>
            <person name="Mata J.L."/>
            <person name="Ishikawa N.K."/>
            <person name="Vargas-Isla R."/>
            <person name="Ushijima S."/>
            <person name="Smith C.A."/>
            <person name="Donoghue J."/>
            <person name="Ahrendt S."/>
            <person name="Andreopoulos W."/>
            <person name="He G."/>
            <person name="LaButti K."/>
            <person name="Lipzen A."/>
            <person name="Ng V."/>
            <person name="Riley R."/>
            <person name="Sandor L."/>
            <person name="Barry K."/>
            <person name="Martinez A.T."/>
            <person name="Xiao Y."/>
            <person name="Gibbons J.G."/>
            <person name="Terashima K."/>
            <person name="Grigoriev I.V."/>
            <person name="Hibbett D."/>
        </authorList>
    </citation>
    <scope>NUCLEOTIDE SEQUENCE</scope>
    <source>
        <strain evidence="2">Sp2 HRB7682 ss15</strain>
    </source>
</reference>
<reference evidence="2" key="1">
    <citation type="submission" date="2022-08" db="EMBL/GenBank/DDBJ databases">
        <authorList>
            <consortium name="DOE Joint Genome Institute"/>
            <person name="Min B."/>
            <person name="Riley R."/>
            <person name="Sierra-Patev S."/>
            <person name="Naranjo-Ortiz M."/>
            <person name="Looney B."/>
            <person name="Konkel Z."/>
            <person name="Slot J.C."/>
            <person name="Sakamoto Y."/>
            <person name="Steenwyk J.L."/>
            <person name="Rokas A."/>
            <person name="Carro J."/>
            <person name="Camarero S."/>
            <person name="Ferreira P."/>
            <person name="Molpeceres G."/>
            <person name="Ruiz-Duenas F.J."/>
            <person name="Serrano A."/>
            <person name="Henrissat B."/>
            <person name="Drula E."/>
            <person name="Hughes K.W."/>
            <person name="Mata J.L."/>
            <person name="Ishikawa N.K."/>
            <person name="Vargas-Isla R."/>
            <person name="Ushijima S."/>
            <person name="Smith C.A."/>
            <person name="Ahrendt S."/>
            <person name="Andreopoulos W."/>
            <person name="He G."/>
            <person name="Labutti K."/>
            <person name="Lipzen A."/>
            <person name="Ng V."/>
            <person name="Sandor L."/>
            <person name="Barry K."/>
            <person name="Martinez A.T."/>
            <person name="Xiao Y."/>
            <person name="Gibbons J.G."/>
            <person name="Terashima K."/>
            <person name="Hibbett D.S."/>
            <person name="Grigoriev I.V."/>
        </authorList>
    </citation>
    <scope>NUCLEOTIDE SEQUENCE</scope>
    <source>
        <strain evidence="2">Sp2 HRB7682 ss15</strain>
    </source>
</reference>
<name>A0A9W9AN43_9AGAR</name>
<comment type="caution">
    <text evidence="2">The sequence shown here is derived from an EMBL/GenBank/DDBJ whole genome shotgun (WGS) entry which is preliminary data.</text>
</comment>
<feature type="region of interest" description="Disordered" evidence="1">
    <location>
        <begin position="27"/>
        <end position="51"/>
    </location>
</feature>
<accession>A0A9W9AN43</accession>
<protein>
    <recommendedName>
        <fullName evidence="4">Mismatched base pair and cruciform DNA recognition protein</fullName>
    </recommendedName>
</protein>
<feature type="region of interest" description="Disordered" evidence="1">
    <location>
        <begin position="79"/>
        <end position="106"/>
    </location>
</feature>
<gene>
    <name evidence="2" type="ORF">C8J55DRAFT_548285</name>
</gene>
<organism evidence="2 3">
    <name type="scientific">Lentinula lateritia</name>
    <dbReference type="NCBI Taxonomy" id="40482"/>
    <lineage>
        <taxon>Eukaryota</taxon>
        <taxon>Fungi</taxon>
        <taxon>Dikarya</taxon>
        <taxon>Basidiomycota</taxon>
        <taxon>Agaricomycotina</taxon>
        <taxon>Agaricomycetes</taxon>
        <taxon>Agaricomycetidae</taxon>
        <taxon>Agaricales</taxon>
        <taxon>Marasmiineae</taxon>
        <taxon>Omphalotaceae</taxon>
        <taxon>Lentinula</taxon>
    </lineage>
</organism>
<dbReference type="EMBL" id="JANVFS010000010">
    <property type="protein sequence ID" value="KAJ4486766.1"/>
    <property type="molecule type" value="Genomic_DNA"/>
</dbReference>
<dbReference type="InterPro" id="IPR036629">
    <property type="entry name" value="YjbJ_sf"/>
</dbReference>
<dbReference type="Proteomes" id="UP001150238">
    <property type="component" value="Unassembled WGS sequence"/>
</dbReference>
<evidence type="ECO:0000313" key="3">
    <source>
        <dbReference type="Proteomes" id="UP001150238"/>
    </source>
</evidence>
<sequence>MSSNQTSSEPSKANAQLNSTIGTAKEVFGNTIGGDSWTQAGKEQHAQGEAEYNAAQAKEYADGTIDRAGGKKDAVVGALTGDKQQQLDGNARHDKGELQQQANKPQ</sequence>
<dbReference type="PANTHER" id="PTHR40460">
    <property type="entry name" value="CHROMOSOME 1, WHOLE GENOME SHOTGUN SEQUENCE"/>
    <property type="match status" value="1"/>
</dbReference>
<evidence type="ECO:0000256" key="1">
    <source>
        <dbReference type="SAM" id="MobiDB-lite"/>
    </source>
</evidence>
<dbReference type="PANTHER" id="PTHR40460:SF1">
    <property type="entry name" value="CSBD-LIKE DOMAIN-CONTAINING PROTEIN"/>
    <property type="match status" value="1"/>
</dbReference>